<dbReference type="Gene3D" id="1.10.10.10">
    <property type="entry name" value="Winged helix-like DNA-binding domain superfamily/Winged helix DNA-binding domain"/>
    <property type="match status" value="1"/>
</dbReference>
<evidence type="ECO:0000256" key="3">
    <source>
        <dbReference type="ARBA" id="ARBA00023125"/>
    </source>
</evidence>
<organism evidence="6 7">
    <name type="scientific">Microbacterium panaciterrae</name>
    <dbReference type="NCBI Taxonomy" id="985759"/>
    <lineage>
        <taxon>Bacteria</taxon>
        <taxon>Bacillati</taxon>
        <taxon>Actinomycetota</taxon>
        <taxon>Actinomycetes</taxon>
        <taxon>Micrococcales</taxon>
        <taxon>Microbacteriaceae</taxon>
        <taxon>Microbacterium</taxon>
    </lineage>
</organism>
<evidence type="ECO:0000256" key="1">
    <source>
        <dbReference type="ARBA" id="ARBA00009437"/>
    </source>
</evidence>
<evidence type="ECO:0000256" key="4">
    <source>
        <dbReference type="ARBA" id="ARBA00023163"/>
    </source>
</evidence>
<evidence type="ECO:0000259" key="5">
    <source>
        <dbReference type="PROSITE" id="PS50931"/>
    </source>
</evidence>
<dbReference type="InterPro" id="IPR000847">
    <property type="entry name" value="LysR_HTH_N"/>
</dbReference>
<dbReference type="Gene3D" id="3.40.190.10">
    <property type="entry name" value="Periplasmic binding protein-like II"/>
    <property type="match status" value="2"/>
</dbReference>
<keyword evidence="7" id="KW-1185">Reference proteome</keyword>
<keyword evidence="3" id="KW-0238">DNA-binding</keyword>
<dbReference type="PROSITE" id="PS50931">
    <property type="entry name" value="HTH_LYSR"/>
    <property type="match status" value="1"/>
</dbReference>
<evidence type="ECO:0000313" key="6">
    <source>
        <dbReference type="EMBL" id="GAA4481444.1"/>
    </source>
</evidence>
<gene>
    <name evidence="6" type="ORF">GCM10023171_09830</name>
</gene>
<dbReference type="Proteomes" id="UP001500731">
    <property type="component" value="Unassembled WGS sequence"/>
</dbReference>
<dbReference type="SUPFAM" id="SSF46785">
    <property type="entry name" value="Winged helix' DNA-binding domain"/>
    <property type="match status" value="1"/>
</dbReference>
<accession>A0ABP8P6S0</accession>
<keyword evidence="4" id="KW-0804">Transcription</keyword>
<feature type="domain" description="HTH lysR-type" evidence="5">
    <location>
        <begin position="1"/>
        <end position="53"/>
    </location>
</feature>
<evidence type="ECO:0000313" key="7">
    <source>
        <dbReference type="Proteomes" id="UP001500731"/>
    </source>
</evidence>
<dbReference type="SUPFAM" id="SSF53850">
    <property type="entry name" value="Periplasmic binding protein-like II"/>
    <property type="match status" value="1"/>
</dbReference>
<dbReference type="EMBL" id="BAABGP010000008">
    <property type="protein sequence ID" value="GAA4481444.1"/>
    <property type="molecule type" value="Genomic_DNA"/>
</dbReference>
<dbReference type="PANTHER" id="PTHR30346:SF0">
    <property type="entry name" value="HCA OPERON TRANSCRIPTIONAL ACTIVATOR HCAR"/>
    <property type="match status" value="1"/>
</dbReference>
<dbReference type="InterPro" id="IPR036390">
    <property type="entry name" value="WH_DNA-bd_sf"/>
</dbReference>
<name>A0ABP8P6S0_9MICO</name>
<dbReference type="InterPro" id="IPR036388">
    <property type="entry name" value="WH-like_DNA-bd_sf"/>
</dbReference>
<dbReference type="PANTHER" id="PTHR30346">
    <property type="entry name" value="TRANSCRIPTIONAL DUAL REGULATOR HCAR-RELATED"/>
    <property type="match status" value="1"/>
</dbReference>
<dbReference type="RefSeq" id="WP_345184951.1">
    <property type="nucleotide sequence ID" value="NZ_BAABGP010000008.1"/>
</dbReference>
<proteinExistence type="inferred from homology"/>
<dbReference type="Pfam" id="PF00126">
    <property type="entry name" value="HTH_1"/>
    <property type="match status" value="1"/>
</dbReference>
<reference evidence="7" key="1">
    <citation type="journal article" date="2019" name="Int. J. Syst. Evol. Microbiol.">
        <title>The Global Catalogue of Microorganisms (GCM) 10K type strain sequencing project: providing services to taxonomists for standard genome sequencing and annotation.</title>
        <authorList>
            <consortium name="The Broad Institute Genomics Platform"/>
            <consortium name="The Broad Institute Genome Sequencing Center for Infectious Disease"/>
            <person name="Wu L."/>
            <person name="Ma J."/>
        </authorList>
    </citation>
    <scope>NUCLEOTIDE SEQUENCE [LARGE SCALE GENOMIC DNA]</scope>
    <source>
        <strain evidence="7">JCM 17839</strain>
    </source>
</reference>
<dbReference type="Pfam" id="PF03466">
    <property type="entry name" value="LysR_substrate"/>
    <property type="match status" value="1"/>
</dbReference>
<comment type="similarity">
    <text evidence="1">Belongs to the LysR transcriptional regulatory family.</text>
</comment>
<evidence type="ECO:0000256" key="2">
    <source>
        <dbReference type="ARBA" id="ARBA00023015"/>
    </source>
</evidence>
<sequence>MTAFLTVVRHRHFGHAAAELGVSISAVTKRVQRLEAELGIPLIERDSGGVIGLTPAGRRFLQFAPRVLEAAQAAQLAAVAEPATRLRVAVPAGVDAVAPLMPAALATLELALSHAYPGVGVVLAPTLFERLDPDLVSGAVDAVLTFGVSDVTGVTSTRLGELRRVGLVPTGHPYTYRRSVPVAEFARQPLLYTPELPPSYMDPFVLADVRPLAEAVLVRLPASRTSDVAGQLLTGPGITVIPAALAAALPSALKRVELDGVPACWYYMHHRSADARPELLAMVALFADFTETITRAAHSERH</sequence>
<protein>
    <submittedName>
        <fullName evidence="6">LysR substrate-binding domain-containing protein</fullName>
    </submittedName>
</protein>
<comment type="caution">
    <text evidence="6">The sequence shown here is derived from an EMBL/GenBank/DDBJ whole genome shotgun (WGS) entry which is preliminary data.</text>
</comment>
<dbReference type="InterPro" id="IPR005119">
    <property type="entry name" value="LysR_subst-bd"/>
</dbReference>
<keyword evidence="2" id="KW-0805">Transcription regulation</keyword>